<gene>
    <name evidence="1" type="ORF">J1777_00820</name>
</gene>
<evidence type="ECO:0000313" key="2">
    <source>
        <dbReference type="Proteomes" id="UP000664731"/>
    </source>
</evidence>
<evidence type="ECO:0000313" key="1">
    <source>
        <dbReference type="EMBL" id="MBO1248385.1"/>
    </source>
</evidence>
<keyword evidence="2" id="KW-1185">Reference proteome</keyword>
<protein>
    <submittedName>
        <fullName evidence="1">Uncharacterized protein</fullName>
    </submittedName>
</protein>
<dbReference type="RefSeq" id="WP_207573940.1">
    <property type="nucleotide sequence ID" value="NZ_JAFNME010000001.1"/>
</dbReference>
<dbReference type="EMBL" id="JAFNME010000001">
    <property type="protein sequence ID" value="MBO1248385.1"/>
    <property type="molecule type" value="Genomic_DNA"/>
</dbReference>
<name>A0A939K934_9BURK</name>
<dbReference type="Proteomes" id="UP000664731">
    <property type="component" value="Unassembled WGS sequence"/>
</dbReference>
<proteinExistence type="predicted"/>
<accession>A0A939K934</accession>
<sequence length="193" mass="21787">MAEAIEDAWPVCIKPLQSRKGAMTHEDHITVHLVKALRRSKKVPGRIEYQYSLQEEHADGYVTTPSSIDFVLTVGDDEEVYLAYECKRLNVIYGTRVRNYCGPYVDDGLMRFVSGQYAKGLPMATMIGYVMNGNNATARQGLRRVMKLRTVALRLTAEQDRLSIAGRPMRFASTHDCSSGHSMSVEHHLLPWP</sequence>
<organism evidence="1 2">
    <name type="scientific">Comamonas denitrificans</name>
    <dbReference type="NCBI Taxonomy" id="117506"/>
    <lineage>
        <taxon>Bacteria</taxon>
        <taxon>Pseudomonadati</taxon>
        <taxon>Pseudomonadota</taxon>
        <taxon>Betaproteobacteria</taxon>
        <taxon>Burkholderiales</taxon>
        <taxon>Comamonadaceae</taxon>
        <taxon>Comamonas</taxon>
    </lineage>
</organism>
<comment type="caution">
    <text evidence="1">The sequence shown here is derived from an EMBL/GenBank/DDBJ whole genome shotgun (WGS) entry which is preliminary data.</text>
</comment>
<dbReference type="AlphaFoldDB" id="A0A939K934"/>
<reference evidence="1" key="1">
    <citation type="submission" date="2021-03" db="EMBL/GenBank/DDBJ databases">
        <title>Comamonas denitrificans.</title>
        <authorList>
            <person name="Finster K."/>
        </authorList>
    </citation>
    <scope>NUCLEOTIDE SEQUENCE</scope>
    <source>
        <strain evidence="1">MM2021_4</strain>
    </source>
</reference>